<dbReference type="GO" id="GO:0008270">
    <property type="term" value="F:zinc ion binding"/>
    <property type="evidence" value="ECO:0007669"/>
    <property type="project" value="UniProtKB-UniRule"/>
</dbReference>
<dbReference type="Pfam" id="PF02130">
    <property type="entry name" value="YbeY"/>
    <property type="match status" value="1"/>
</dbReference>
<comment type="function">
    <text evidence="7">Single strand-specific metallo-endoribonuclease involved in late-stage 70S ribosome quality control and in maturation of the 3' terminus of the 16S rRNA.</text>
</comment>
<comment type="caution">
    <text evidence="8">The sequence shown here is derived from an EMBL/GenBank/DDBJ whole genome shotgun (WGS) entry which is preliminary data.</text>
</comment>
<dbReference type="NCBIfam" id="TIGR00043">
    <property type="entry name" value="rRNA maturation RNase YbeY"/>
    <property type="match status" value="1"/>
</dbReference>
<dbReference type="InterPro" id="IPR023091">
    <property type="entry name" value="MetalPrtase_cat_dom_sf_prd"/>
</dbReference>
<comment type="cofactor">
    <cofactor evidence="7">
        <name>Zn(2+)</name>
        <dbReference type="ChEBI" id="CHEBI:29105"/>
    </cofactor>
    <text evidence="7">Binds 1 zinc ion.</text>
</comment>
<dbReference type="AlphaFoldDB" id="A0A1G2KY26"/>
<evidence type="ECO:0000256" key="4">
    <source>
        <dbReference type="ARBA" id="ARBA00022759"/>
    </source>
</evidence>
<organism evidence="8 9">
    <name type="scientific">Candidatus Sungbacteria bacterium RIFCSPHIGHO2_02_FULL_52_23</name>
    <dbReference type="NCBI Taxonomy" id="1802274"/>
    <lineage>
        <taxon>Bacteria</taxon>
        <taxon>Candidatus Sungiibacteriota</taxon>
    </lineage>
</organism>
<accession>A0A1G2KY26</accession>
<feature type="binding site" evidence="7">
    <location>
        <position position="94"/>
    </location>
    <ligand>
        <name>Zn(2+)</name>
        <dbReference type="ChEBI" id="CHEBI:29105"/>
        <note>catalytic</note>
    </ligand>
</feature>
<evidence type="ECO:0000256" key="5">
    <source>
        <dbReference type="ARBA" id="ARBA00022801"/>
    </source>
</evidence>
<protein>
    <recommendedName>
        <fullName evidence="7">Endoribonuclease YbeY</fullName>
        <ecNumber evidence="7">3.1.-.-</ecNumber>
    </recommendedName>
</protein>
<proteinExistence type="inferred from homology"/>
<keyword evidence="4 7" id="KW-0255">Endonuclease</keyword>
<dbReference type="EMBL" id="MHQM01000001">
    <property type="protein sequence ID" value="OHA04337.1"/>
    <property type="molecule type" value="Genomic_DNA"/>
</dbReference>
<feature type="binding site" evidence="7">
    <location>
        <position position="90"/>
    </location>
    <ligand>
        <name>Zn(2+)</name>
        <dbReference type="ChEBI" id="CHEBI:29105"/>
        <note>catalytic</note>
    </ligand>
</feature>
<evidence type="ECO:0000256" key="3">
    <source>
        <dbReference type="ARBA" id="ARBA00022723"/>
    </source>
</evidence>
<keyword evidence="7" id="KW-0963">Cytoplasm</keyword>
<keyword evidence="2 7" id="KW-0540">Nuclease</keyword>
<evidence type="ECO:0000256" key="1">
    <source>
        <dbReference type="ARBA" id="ARBA00010875"/>
    </source>
</evidence>
<dbReference type="HAMAP" id="MF_00009">
    <property type="entry name" value="Endoribonucl_YbeY"/>
    <property type="match status" value="1"/>
</dbReference>
<dbReference type="PANTHER" id="PTHR46986:SF1">
    <property type="entry name" value="ENDORIBONUCLEASE YBEY, CHLOROPLASTIC"/>
    <property type="match status" value="1"/>
</dbReference>
<dbReference type="GO" id="GO:0006364">
    <property type="term" value="P:rRNA processing"/>
    <property type="evidence" value="ECO:0007669"/>
    <property type="project" value="UniProtKB-UniRule"/>
</dbReference>
<name>A0A1G2KY26_9BACT</name>
<keyword evidence="6 7" id="KW-0862">Zinc</keyword>
<feature type="binding site" evidence="7">
    <location>
        <position position="100"/>
    </location>
    <ligand>
        <name>Zn(2+)</name>
        <dbReference type="ChEBI" id="CHEBI:29105"/>
        <note>catalytic</note>
    </ligand>
</feature>
<dbReference type="GO" id="GO:0004222">
    <property type="term" value="F:metalloendopeptidase activity"/>
    <property type="evidence" value="ECO:0007669"/>
    <property type="project" value="InterPro"/>
</dbReference>
<evidence type="ECO:0000313" key="9">
    <source>
        <dbReference type="Proteomes" id="UP000178510"/>
    </source>
</evidence>
<reference evidence="8 9" key="1">
    <citation type="journal article" date="2016" name="Nat. Commun.">
        <title>Thousands of microbial genomes shed light on interconnected biogeochemical processes in an aquifer system.</title>
        <authorList>
            <person name="Anantharaman K."/>
            <person name="Brown C.T."/>
            <person name="Hug L.A."/>
            <person name="Sharon I."/>
            <person name="Castelle C.J."/>
            <person name="Probst A.J."/>
            <person name="Thomas B.C."/>
            <person name="Singh A."/>
            <person name="Wilkins M.J."/>
            <person name="Karaoz U."/>
            <person name="Brodie E.L."/>
            <person name="Williams K.H."/>
            <person name="Hubbard S.S."/>
            <person name="Banfield J.F."/>
        </authorList>
    </citation>
    <scope>NUCLEOTIDE SEQUENCE [LARGE SCALE GENOMIC DNA]</scope>
</reference>
<dbReference type="SUPFAM" id="SSF55486">
    <property type="entry name" value="Metalloproteases ('zincins'), catalytic domain"/>
    <property type="match status" value="1"/>
</dbReference>
<evidence type="ECO:0000256" key="7">
    <source>
        <dbReference type="HAMAP-Rule" id="MF_00009"/>
    </source>
</evidence>
<dbReference type="EC" id="3.1.-.-" evidence="7"/>
<dbReference type="PANTHER" id="PTHR46986">
    <property type="entry name" value="ENDORIBONUCLEASE YBEY, CHLOROPLASTIC"/>
    <property type="match status" value="1"/>
</dbReference>
<evidence type="ECO:0000256" key="6">
    <source>
        <dbReference type="ARBA" id="ARBA00022833"/>
    </source>
</evidence>
<dbReference type="Gene3D" id="3.40.390.30">
    <property type="entry name" value="Metalloproteases ('zincins'), catalytic domain"/>
    <property type="match status" value="1"/>
</dbReference>
<keyword evidence="7" id="KW-0698">rRNA processing</keyword>
<dbReference type="GO" id="GO:0004521">
    <property type="term" value="F:RNA endonuclease activity"/>
    <property type="evidence" value="ECO:0007669"/>
    <property type="project" value="UniProtKB-UniRule"/>
</dbReference>
<dbReference type="STRING" id="1802274.A3J58_03075"/>
<gene>
    <name evidence="7" type="primary">ybeY</name>
    <name evidence="8" type="ORF">A3J58_03075</name>
</gene>
<sequence>MLLSIKHIVKKFPQAVRKKLPGEIAVVAVSEKESQALNRVYRKKNKAANVLSFWYSKEYGEIIVCPSLIRLHARAEGHTYQYQMTWMILHGTIHLSGLHHETSAGIARRIETLEQKILDSIFPHVPKDHYRP</sequence>
<evidence type="ECO:0000313" key="8">
    <source>
        <dbReference type="EMBL" id="OHA04337.1"/>
    </source>
</evidence>
<comment type="subcellular location">
    <subcellularLocation>
        <location evidence="7">Cytoplasm</location>
    </subcellularLocation>
</comment>
<keyword evidence="7" id="KW-0690">Ribosome biogenesis</keyword>
<dbReference type="InterPro" id="IPR002036">
    <property type="entry name" value="YbeY"/>
</dbReference>
<evidence type="ECO:0000256" key="2">
    <source>
        <dbReference type="ARBA" id="ARBA00022722"/>
    </source>
</evidence>
<dbReference type="Proteomes" id="UP000178510">
    <property type="component" value="Unassembled WGS sequence"/>
</dbReference>
<dbReference type="GO" id="GO:0005737">
    <property type="term" value="C:cytoplasm"/>
    <property type="evidence" value="ECO:0007669"/>
    <property type="project" value="UniProtKB-SubCell"/>
</dbReference>
<keyword evidence="3 7" id="KW-0479">Metal-binding</keyword>
<keyword evidence="5 7" id="KW-0378">Hydrolase</keyword>
<comment type="similarity">
    <text evidence="1 7">Belongs to the endoribonuclease YbeY family.</text>
</comment>